<comment type="subcellular location">
    <subcellularLocation>
        <location evidence="1 8">Secreted</location>
        <location evidence="1 8">Extracellular space</location>
        <location evidence="1 8">Extracellular matrix</location>
    </subcellularLocation>
</comment>
<dbReference type="GO" id="GO:0005576">
    <property type="term" value="C:extracellular region"/>
    <property type="evidence" value="ECO:0007669"/>
    <property type="project" value="InterPro"/>
</dbReference>
<keyword evidence="5" id="KW-0272">Extracellular matrix</keyword>
<keyword evidence="11" id="KW-1185">Reference proteome</keyword>
<dbReference type="AlphaFoldDB" id="A0A8J9VNJ6"/>
<dbReference type="GO" id="GO:0016055">
    <property type="term" value="P:Wnt signaling pathway"/>
    <property type="evidence" value="ECO:0007669"/>
    <property type="project" value="UniProtKB-KW"/>
</dbReference>
<name>A0A8J9VNJ6_9NEOP</name>
<dbReference type="OrthoDB" id="5945655at2759"/>
<protein>
    <recommendedName>
        <fullName evidence="8">Protein Wnt</fullName>
    </recommendedName>
</protein>
<feature type="non-terminal residue" evidence="10">
    <location>
        <position position="123"/>
    </location>
</feature>
<keyword evidence="7" id="KW-1015">Disulfide bond</keyword>
<evidence type="ECO:0000256" key="8">
    <source>
        <dbReference type="RuleBase" id="RU003500"/>
    </source>
</evidence>
<evidence type="ECO:0000313" key="10">
    <source>
        <dbReference type="EMBL" id="CAH0714852.1"/>
    </source>
</evidence>
<keyword evidence="9" id="KW-0812">Transmembrane</keyword>
<organism evidence="10 11">
    <name type="scientific">Brenthis ino</name>
    <name type="common">lesser marbled fritillary</name>
    <dbReference type="NCBI Taxonomy" id="405034"/>
    <lineage>
        <taxon>Eukaryota</taxon>
        <taxon>Metazoa</taxon>
        <taxon>Ecdysozoa</taxon>
        <taxon>Arthropoda</taxon>
        <taxon>Hexapoda</taxon>
        <taxon>Insecta</taxon>
        <taxon>Pterygota</taxon>
        <taxon>Neoptera</taxon>
        <taxon>Endopterygota</taxon>
        <taxon>Lepidoptera</taxon>
        <taxon>Glossata</taxon>
        <taxon>Ditrysia</taxon>
        <taxon>Papilionoidea</taxon>
        <taxon>Nymphalidae</taxon>
        <taxon>Heliconiinae</taxon>
        <taxon>Argynnini</taxon>
        <taxon>Brenthis</taxon>
    </lineage>
</organism>
<evidence type="ECO:0000256" key="2">
    <source>
        <dbReference type="ARBA" id="ARBA00005683"/>
    </source>
</evidence>
<dbReference type="EMBL" id="OV170230">
    <property type="protein sequence ID" value="CAH0714852.1"/>
    <property type="molecule type" value="Genomic_DNA"/>
</dbReference>
<evidence type="ECO:0000256" key="6">
    <source>
        <dbReference type="ARBA" id="ARBA00022687"/>
    </source>
</evidence>
<keyword evidence="9" id="KW-0472">Membrane</keyword>
<comment type="function">
    <text evidence="8">Ligand for members of the frizzled family of seven transmembrane receptors.</text>
</comment>
<keyword evidence="9" id="KW-1133">Transmembrane helix</keyword>
<keyword evidence="6 8" id="KW-0879">Wnt signaling pathway</keyword>
<reference evidence="10" key="1">
    <citation type="submission" date="2021-12" db="EMBL/GenBank/DDBJ databases">
        <authorList>
            <person name="Martin H S."/>
        </authorList>
    </citation>
    <scope>NUCLEOTIDE SEQUENCE</scope>
</reference>
<dbReference type="Proteomes" id="UP000838878">
    <property type="component" value="Chromosome 10"/>
</dbReference>
<evidence type="ECO:0000256" key="3">
    <source>
        <dbReference type="ARBA" id="ARBA00022473"/>
    </source>
</evidence>
<keyword evidence="3 8" id="KW-0217">Developmental protein</keyword>
<dbReference type="Pfam" id="PF00110">
    <property type="entry name" value="wnt"/>
    <property type="match status" value="1"/>
</dbReference>
<dbReference type="GO" id="GO:0005102">
    <property type="term" value="F:signaling receptor binding"/>
    <property type="evidence" value="ECO:0007669"/>
    <property type="project" value="InterPro"/>
</dbReference>
<proteinExistence type="inferred from homology"/>
<dbReference type="InterPro" id="IPR005817">
    <property type="entry name" value="Wnt"/>
</dbReference>
<evidence type="ECO:0000313" key="11">
    <source>
        <dbReference type="Proteomes" id="UP000838878"/>
    </source>
</evidence>
<accession>A0A8J9VNJ6</accession>
<keyword evidence="4" id="KW-0964">Secreted</keyword>
<evidence type="ECO:0000256" key="4">
    <source>
        <dbReference type="ARBA" id="ARBA00022525"/>
    </source>
</evidence>
<evidence type="ECO:0000256" key="5">
    <source>
        <dbReference type="ARBA" id="ARBA00022530"/>
    </source>
</evidence>
<evidence type="ECO:0000256" key="1">
    <source>
        <dbReference type="ARBA" id="ARBA00004498"/>
    </source>
</evidence>
<feature type="transmembrane region" description="Helical" evidence="9">
    <location>
        <begin position="21"/>
        <end position="41"/>
    </location>
</feature>
<evidence type="ECO:0000256" key="7">
    <source>
        <dbReference type="ARBA" id="ARBA00023157"/>
    </source>
</evidence>
<sequence>MLECVRRASPLVRASTKTGRNYLITTRFVFLLVPFIILLSVRTSVSGGVSLGAHLVCARVAGLTDKQRAMCRASPAAIAAVGDGLRMAYAECRSQLGGYRWNCSGVGDGNDFGHVMPLGTYIL</sequence>
<evidence type="ECO:0000256" key="9">
    <source>
        <dbReference type="SAM" id="Phobius"/>
    </source>
</evidence>
<comment type="similarity">
    <text evidence="2 8">Belongs to the Wnt family.</text>
</comment>
<gene>
    <name evidence="10" type="ORF">BINO364_LOCUS1866</name>
</gene>